<evidence type="ECO:0000313" key="3">
    <source>
        <dbReference type="Proteomes" id="UP000614334"/>
    </source>
</evidence>
<dbReference type="Proteomes" id="UP000614334">
    <property type="component" value="Unassembled WGS sequence"/>
</dbReference>
<name>A0A8H7M018_9AGAM</name>
<dbReference type="PANTHER" id="PTHR33064:SF37">
    <property type="entry name" value="RIBONUCLEASE H"/>
    <property type="match status" value="1"/>
</dbReference>
<dbReference type="PANTHER" id="PTHR33064">
    <property type="entry name" value="POL PROTEIN"/>
    <property type="match status" value="1"/>
</dbReference>
<feature type="domain" description="Reverse transcriptase/retrotransposon-derived protein RNase H-like" evidence="1">
    <location>
        <begin position="78"/>
        <end position="179"/>
    </location>
</feature>
<dbReference type="SUPFAM" id="SSF56672">
    <property type="entry name" value="DNA/RNA polymerases"/>
    <property type="match status" value="1"/>
</dbReference>
<dbReference type="AlphaFoldDB" id="A0A8H7M018"/>
<accession>A0A8H7M018</accession>
<dbReference type="Pfam" id="PF17919">
    <property type="entry name" value="RT_RNaseH_2"/>
    <property type="match status" value="1"/>
</dbReference>
<proteinExistence type="predicted"/>
<dbReference type="Gene3D" id="3.30.70.270">
    <property type="match status" value="1"/>
</dbReference>
<gene>
    <name evidence="2" type="ORF">RHS01_10965</name>
</gene>
<dbReference type="InterPro" id="IPR041577">
    <property type="entry name" value="RT_RNaseH_2"/>
</dbReference>
<sequence>MLKIIEKLSNSNGITLEVVTSLDKLKIQAVQEWPIPSKVKEVQLFLGFANILRQFVANFSHMARPLHNLVKKDPPWNWAEKEQGAFDAIKEAITNAPVLAHAGPTKLYFLETDASGATLGFILSQRQEDGHLHPLGFLSGLFKGAEQNYDTHNKELLAIIQSLEYWHIFLEGMLQPITVFMDHWNLEYWKELHTFNYLSEPTTTKG</sequence>
<dbReference type="InterPro" id="IPR043502">
    <property type="entry name" value="DNA/RNA_pol_sf"/>
</dbReference>
<reference evidence="2" key="1">
    <citation type="submission" date="2020-09" db="EMBL/GenBank/DDBJ databases">
        <title>Comparative genome analyses of four rice-infecting Rhizoctonia solani isolates reveal extensive enrichment of homogalacturonan modification genes.</title>
        <authorList>
            <person name="Lee D.-Y."/>
            <person name="Jeon J."/>
            <person name="Kim K.-T."/>
            <person name="Cheong K."/>
            <person name="Song H."/>
            <person name="Choi G."/>
            <person name="Ko J."/>
            <person name="Opiyo S.O."/>
            <person name="Zuo S."/>
            <person name="Madhav S."/>
            <person name="Lee Y.-H."/>
            <person name="Wang G.-L."/>
        </authorList>
    </citation>
    <scope>NUCLEOTIDE SEQUENCE</scope>
    <source>
        <strain evidence="2">AG1-IA B2</strain>
    </source>
</reference>
<organism evidence="2 3">
    <name type="scientific">Rhizoctonia solani</name>
    <dbReference type="NCBI Taxonomy" id="456999"/>
    <lineage>
        <taxon>Eukaryota</taxon>
        <taxon>Fungi</taxon>
        <taxon>Dikarya</taxon>
        <taxon>Basidiomycota</taxon>
        <taxon>Agaricomycotina</taxon>
        <taxon>Agaricomycetes</taxon>
        <taxon>Cantharellales</taxon>
        <taxon>Ceratobasidiaceae</taxon>
        <taxon>Rhizoctonia</taxon>
    </lineage>
</organism>
<comment type="caution">
    <text evidence="2">The sequence shown here is derived from an EMBL/GenBank/DDBJ whole genome shotgun (WGS) entry which is preliminary data.</text>
</comment>
<dbReference type="InterPro" id="IPR043128">
    <property type="entry name" value="Rev_trsase/Diguanyl_cyclase"/>
</dbReference>
<dbReference type="CDD" id="cd09274">
    <property type="entry name" value="RNase_HI_RT_Ty3"/>
    <property type="match status" value="1"/>
</dbReference>
<protein>
    <recommendedName>
        <fullName evidence="1">Reverse transcriptase/retrotransposon-derived protein RNase H-like domain-containing protein</fullName>
    </recommendedName>
</protein>
<dbReference type="EMBL" id="JACYCF010000044">
    <property type="protein sequence ID" value="KAF8748207.1"/>
    <property type="molecule type" value="Genomic_DNA"/>
</dbReference>
<dbReference type="FunFam" id="3.30.70.270:FF:000020">
    <property type="entry name" value="Transposon Tf2-6 polyprotein-like Protein"/>
    <property type="match status" value="1"/>
</dbReference>
<dbReference type="InterPro" id="IPR051320">
    <property type="entry name" value="Viral_Replic_Matur_Polypro"/>
</dbReference>
<evidence type="ECO:0000259" key="1">
    <source>
        <dbReference type="Pfam" id="PF17919"/>
    </source>
</evidence>
<evidence type="ECO:0000313" key="2">
    <source>
        <dbReference type="EMBL" id="KAF8748207.1"/>
    </source>
</evidence>